<dbReference type="Pfam" id="PF01850">
    <property type="entry name" value="PIN"/>
    <property type="match status" value="1"/>
</dbReference>
<evidence type="ECO:0000256" key="6">
    <source>
        <dbReference type="HAMAP-Rule" id="MF_00265"/>
    </source>
</evidence>
<dbReference type="RefSeq" id="WP_368498542.1">
    <property type="nucleotide sequence ID" value="NZ_CP162511.1"/>
</dbReference>
<evidence type="ECO:0000313" key="8">
    <source>
        <dbReference type="EMBL" id="XDI06153.1"/>
    </source>
</evidence>
<protein>
    <recommendedName>
        <fullName evidence="6">Ribonuclease VapC</fullName>
        <shortName evidence="6">RNase VapC</shortName>
        <ecNumber evidence="6">3.1.-.-</ecNumber>
    </recommendedName>
    <alternativeName>
        <fullName evidence="6">Toxin VapC</fullName>
    </alternativeName>
</protein>
<keyword evidence="1 6" id="KW-1277">Toxin-antitoxin system</keyword>
<evidence type="ECO:0000256" key="3">
    <source>
        <dbReference type="ARBA" id="ARBA00022723"/>
    </source>
</evidence>
<proteinExistence type="inferred from homology"/>
<sequence>MIYADSNILIHLVEDVTEIGDKVRADFAERAHDVGISPLVVLECKVVPLRNDDQILVRRYERVLEKLTILEIAPQAYEDAARLRARYGLKTLDALHVATAHFHLCEAFWTHDRRLAAARGGMEMVSL</sequence>
<dbReference type="EMBL" id="CP162511">
    <property type="protein sequence ID" value="XDI06153.1"/>
    <property type="molecule type" value="Genomic_DNA"/>
</dbReference>
<dbReference type="InterPro" id="IPR022907">
    <property type="entry name" value="VapC_family"/>
</dbReference>
<evidence type="ECO:0000256" key="1">
    <source>
        <dbReference type="ARBA" id="ARBA00022649"/>
    </source>
</evidence>
<dbReference type="HAMAP" id="MF_00265">
    <property type="entry name" value="VapC_Nob1"/>
    <property type="match status" value="1"/>
</dbReference>
<evidence type="ECO:0000256" key="2">
    <source>
        <dbReference type="ARBA" id="ARBA00022722"/>
    </source>
</evidence>
<comment type="similarity">
    <text evidence="6">Belongs to the PINc/VapC protein family.</text>
</comment>
<reference evidence="8" key="1">
    <citation type="submission" date="2024-05" db="EMBL/GenBank/DDBJ databases">
        <title>Herbiconiux sp. A18JL235.</title>
        <authorList>
            <person name="Zhang G."/>
        </authorList>
    </citation>
    <scope>NUCLEOTIDE SEQUENCE</scope>
    <source>
        <strain evidence="8">A18JL235</strain>
    </source>
</reference>
<dbReference type="AlphaFoldDB" id="A0AB39BIZ9"/>
<keyword evidence="4 6" id="KW-0378">Hydrolase</keyword>
<feature type="binding site" evidence="6">
    <location>
        <position position="93"/>
    </location>
    <ligand>
        <name>Mg(2+)</name>
        <dbReference type="ChEBI" id="CHEBI:18420"/>
    </ligand>
</feature>
<comment type="cofactor">
    <cofactor evidence="6">
        <name>Mg(2+)</name>
        <dbReference type="ChEBI" id="CHEBI:18420"/>
    </cofactor>
</comment>
<organism evidence="8">
    <name type="scientific">Herbiconiux sp. A18JL235</name>
    <dbReference type="NCBI Taxonomy" id="3152363"/>
    <lineage>
        <taxon>Bacteria</taxon>
        <taxon>Bacillati</taxon>
        <taxon>Actinomycetota</taxon>
        <taxon>Actinomycetes</taxon>
        <taxon>Micrococcales</taxon>
        <taxon>Microbacteriaceae</taxon>
        <taxon>Herbiconiux</taxon>
    </lineage>
</organism>
<dbReference type="CDD" id="cd09874">
    <property type="entry name" value="PIN_MT3492-like"/>
    <property type="match status" value="1"/>
</dbReference>
<keyword evidence="6" id="KW-0800">Toxin</keyword>
<dbReference type="InterPro" id="IPR002716">
    <property type="entry name" value="PIN_dom"/>
</dbReference>
<dbReference type="SUPFAM" id="SSF88723">
    <property type="entry name" value="PIN domain-like"/>
    <property type="match status" value="1"/>
</dbReference>
<evidence type="ECO:0000256" key="5">
    <source>
        <dbReference type="ARBA" id="ARBA00022842"/>
    </source>
</evidence>
<comment type="function">
    <text evidence="6">Toxic component of a toxin-antitoxin (TA) system. An RNase.</text>
</comment>
<evidence type="ECO:0000256" key="4">
    <source>
        <dbReference type="ARBA" id="ARBA00022801"/>
    </source>
</evidence>
<accession>A0AB39BIZ9</accession>
<dbReference type="Gene3D" id="3.40.50.1010">
    <property type="entry name" value="5'-nuclease"/>
    <property type="match status" value="1"/>
</dbReference>
<dbReference type="GO" id="GO:0000287">
    <property type="term" value="F:magnesium ion binding"/>
    <property type="evidence" value="ECO:0007669"/>
    <property type="project" value="UniProtKB-UniRule"/>
</dbReference>
<keyword evidence="3 6" id="KW-0479">Metal-binding</keyword>
<keyword evidence="5 6" id="KW-0460">Magnesium</keyword>
<dbReference type="GO" id="GO:0016787">
    <property type="term" value="F:hydrolase activity"/>
    <property type="evidence" value="ECO:0007669"/>
    <property type="project" value="UniProtKB-KW"/>
</dbReference>
<gene>
    <name evidence="6" type="primary">vapC</name>
    <name evidence="8" type="ORF">ABFY20_03385</name>
</gene>
<name>A0AB39BIZ9_9MICO</name>
<evidence type="ECO:0000259" key="7">
    <source>
        <dbReference type="Pfam" id="PF01850"/>
    </source>
</evidence>
<feature type="binding site" evidence="6">
    <location>
        <position position="5"/>
    </location>
    <ligand>
        <name>Mg(2+)</name>
        <dbReference type="ChEBI" id="CHEBI:18420"/>
    </ligand>
</feature>
<dbReference type="InterPro" id="IPR029060">
    <property type="entry name" value="PIN-like_dom_sf"/>
</dbReference>
<dbReference type="GO" id="GO:0090729">
    <property type="term" value="F:toxin activity"/>
    <property type="evidence" value="ECO:0007669"/>
    <property type="project" value="UniProtKB-KW"/>
</dbReference>
<keyword evidence="2 6" id="KW-0540">Nuclease</keyword>
<dbReference type="EC" id="3.1.-.-" evidence="6"/>
<feature type="domain" description="PIN" evidence="7">
    <location>
        <begin position="2"/>
        <end position="118"/>
    </location>
</feature>
<dbReference type="GO" id="GO:0004540">
    <property type="term" value="F:RNA nuclease activity"/>
    <property type="evidence" value="ECO:0007669"/>
    <property type="project" value="InterPro"/>
</dbReference>